<keyword evidence="3" id="KW-0732">Signal</keyword>
<comment type="similarity">
    <text evidence="2">Belongs to the SusD family.</text>
</comment>
<dbReference type="RefSeq" id="WP_149885757.1">
    <property type="nucleotide sequence ID" value="NZ_VVXJ01000002.1"/>
</dbReference>
<evidence type="ECO:0000256" key="6">
    <source>
        <dbReference type="SAM" id="MobiDB-lite"/>
    </source>
</evidence>
<gene>
    <name evidence="8" type="ORF">F2Y07_01640</name>
</gene>
<reference evidence="8 9" key="1">
    <citation type="journal article" date="2019" name="Nat. Med.">
        <title>A library of human gut bacterial isolates paired with longitudinal multiomics data enables mechanistic microbiome research.</title>
        <authorList>
            <person name="Poyet M."/>
            <person name="Groussin M."/>
            <person name="Gibbons S.M."/>
            <person name="Avila-Pacheco J."/>
            <person name="Jiang X."/>
            <person name="Kearney S.M."/>
            <person name="Perrotta A.R."/>
            <person name="Berdy B."/>
            <person name="Zhao S."/>
            <person name="Lieberman T.D."/>
            <person name="Swanson P.K."/>
            <person name="Smith M."/>
            <person name="Roesemann S."/>
            <person name="Alexander J.E."/>
            <person name="Rich S.A."/>
            <person name="Livny J."/>
            <person name="Vlamakis H."/>
            <person name="Clish C."/>
            <person name="Bullock K."/>
            <person name="Deik A."/>
            <person name="Scott J."/>
            <person name="Pierce K.A."/>
            <person name="Xavier R.J."/>
            <person name="Alm E.J."/>
        </authorList>
    </citation>
    <scope>NUCLEOTIDE SEQUENCE [LARGE SCALE GENOMIC DNA]</scope>
    <source>
        <strain evidence="8 9">BIOML-A1</strain>
    </source>
</reference>
<protein>
    <submittedName>
        <fullName evidence="8">RagB/SusD family nutrient uptake outer membrane protein</fullName>
    </submittedName>
</protein>
<dbReference type="Proteomes" id="UP000322658">
    <property type="component" value="Unassembled WGS sequence"/>
</dbReference>
<dbReference type="AlphaFoldDB" id="A0A5B3GXP1"/>
<feature type="domain" description="RagB/SusD" evidence="7">
    <location>
        <begin position="296"/>
        <end position="598"/>
    </location>
</feature>
<proteinExistence type="inferred from homology"/>
<sequence>MKRLIILAATLIAGLSACDSLLDKEPLDRVTQFDYFKTRSDLELFSNPFYDNLLDKTPYDEQNDLLVQMTLSDVLYGGDKRTVPNTGGGWSWGNLRRINTLLEYVDQCEDKKAVTEYTALAKFFRAAFYFDKVKRFGDVPWYEVQLGSADEALYKPRDSRELIMTNMIKDIDEAINSGGLTEDISTYRVNKWAALALKARFCLFEGTYRKYHGINLEGHDYTYYLEEAAKAAKTIIDEGPYKLYSTKTPDKDYMMLFAQENASTEEYILAIRNSYEAQVYHNATAYTLLPTQGRPGYTRKFINMYLMKDGKAFTDKFKTEWQTMPFTEEVKDRDPRLAQSIRTPGYKRIGAKRVQGPDLGVTITGYQPIKFVQDTTASGGQIDRNDRSTCDMPVFRYAEVLLNYAEAKAELGSLSPDDLNITVNEIRSRVGMPALTMRDLDKQPDWYLSSEEYGYPNVTGSNEIVNAILEIRRERTVELIQEGFRLQDLYRWKAGYCIDQAISGMYFPGPGEYKLAGKETADLILYKAGETKPQAGEGVSVYELGSDIILSEGDKGYVYYHKTVENLRTPFNEERDYLYPIPSGERSLNPNLTQNPGWSDGLDF</sequence>
<evidence type="ECO:0000256" key="2">
    <source>
        <dbReference type="ARBA" id="ARBA00006275"/>
    </source>
</evidence>
<dbReference type="InterPro" id="IPR011990">
    <property type="entry name" value="TPR-like_helical_dom_sf"/>
</dbReference>
<evidence type="ECO:0000259" key="7">
    <source>
        <dbReference type="Pfam" id="PF07980"/>
    </source>
</evidence>
<feature type="compositionally biased region" description="Polar residues" evidence="6">
    <location>
        <begin position="586"/>
        <end position="597"/>
    </location>
</feature>
<dbReference type="Pfam" id="PF07980">
    <property type="entry name" value="SusD_RagB"/>
    <property type="match status" value="1"/>
</dbReference>
<evidence type="ECO:0000256" key="4">
    <source>
        <dbReference type="ARBA" id="ARBA00023136"/>
    </source>
</evidence>
<keyword evidence="5" id="KW-0998">Cell outer membrane</keyword>
<dbReference type="InterPro" id="IPR012944">
    <property type="entry name" value="SusD_RagB_dom"/>
</dbReference>
<dbReference type="InterPro" id="IPR041662">
    <property type="entry name" value="SusD-like_2"/>
</dbReference>
<evidence type="ECO:0000313" key="9">
    <source>
        <dbReference type="Proteomes" id="UP000322658"/>
    </source>
</evidence>
<organism evidence="8 9">
    <name type="scientific">Alistipes shahii</name>
    <dbReference type="NCBI Taxonomy" id="328814"/>
    <lineage>
        <taxon>Bacteria</taxon>
        <taxon>Pseudomonadati</taxon>
        <taxon>Bacteroidota</taxon>
        <taxon>Bacteroidia</taxon>
        <taxon>Bacteroidales</taxon>
        <taxon>Rikenellaceae</taxon>
        <taxon>Alistipes</taxon>
    </lineage>
</organism>
<dbReference type="Pfam" id="PF12771">
    <property type="entry name" value="SusD-like_2"/>
    <property type="match status" value="1"/>
</dbReference>
<dbReference type="GO" id="GO:0009279">
    <property type="term" value="C:cell outer membrane"/>
    <property type="evidence" value="ECO:0007669"/>
    <property type="project" value="UniProtKB-SubCell"/>
</dbReference>
<comment type="subcellular location">
    <subcellularLocation>
        <location evidence="1">Cell outer membrane</location>
    </subcellularLocation>
</comment>
<keyword evidence="4" id="KW-0472">Membrane</keyword>
<evidence type="ECO:0000256" key="1">
    <source>
        <dbReference type="ARBA" id="ARBA00004442"/>
    </source>
</evidence>
<evidence type="ECO:0000256" key="3">
    <source>
        <dbReference type="ARBA" id="ARBA00022729"/>
    </source>
</evidence>
<dbReference type="EMBL" id="VVXJ01000002">
    <property type="protein sequence ID" value="KAA2378032.1"/>
    <property type="molecule type" value="Genomic_DNA"/>
</dbReference>
<evidence type="ECO:0000313" key="8">
    <source>
        <dbReference type="EMBL" id="KAA2378032.1"/>
    </source>
</evidence>
<name>A0A5B3GXP1_9BACT</name>
<accession>A0A5B3GXP1</accession>
<evidence type="ECO:0000256" key="5">
    <source>
        <dbReference type="ARBA" id="ARBA00023237"/>
    </source>
</evidence>
<dbReference type="Gene3D" id="1.25.40.390">
    <property type="match status" value="1"/>
</dbReference>
<comment type="caution">
    <text evidence="8">The sequence shown here is derived from an EMBL/GenBank/DDBJ whole genome shotgun (WGS) entry which is preliminary data.</text>
</comment>
<feature type="region of interest" description="Disordered" evidence="6">
    <location>
        <begin position="583"/>
        <end position="604"/>
    </location>
</feature>
<dbReference type="PROSITE" id="PS51257">
    <property type="entry name" value="PROKAR_LIPOPROTEIN"/>
    <property type="match status" value="1"/>
</dbReference>
<dbReference type="SUPFAM" id="SSF48452">
    <property type="entry name" value="TPR-like"/>
    <property type="match status" value="1"/>
</dbReference>